<reference evidence="1 2" key="1">
    <citation type="submission" date="2021-06" db="EMBL/GenBank/DDBJ databases">
        <authorList>
            <person name="Chen R."/>
            <person name="Qin H."/>
            <person name="He S."/>
            <person name="Han P."/>
            <person name="Xu F."/>
            <person name="Sun H."/>
            <person name="Fan H."/>
            <person name="Tong Y."/>
        </authorList>
    </citation>
    <scope>NUCLEOTIDE SEQUENCE [LARGE SCALE GENOMIC DNA]</scope>
</reference>
<name>A0AAE9BQ11_9CAUD</name>
<evidence type="ECO:0000313" key="1">
    <source>
        <dbReference type="EMBL" id="UAW01205.1"/>
    </source>
</evidence>
<dbReference type="KEGG" id="vg:77933559"/>
<dbReference type="GeneID" id="77933559"/>
<dbReference type="RefSeq" id="YP_010657640.1">
    <property type="nucleotide sequence ID" value="NC_070848.1"/>
</dbReference>
<accession>A0AAE9BQ11</accession>
<protein>
    <submittedName>
        <fullName evidence="1">Uncharacterized protein</fullName>
    </submittedName>
</protein>
<evidence type="ECO:0000313" key="2">
    <source>
        <dbReference type="Proteomes" id="UP000828026"/>
    </source>
</evidence>
<proteinExistence type="predicted"/>
<keyword evidence="2" id="KW-1185">Reference proteome</keyword>
<organism evidence="1 2">
    <name type="scientific">Vibrio phage BUCT194</name>
    <dbReference type="NCBI Taxonomy" id="2859072"/>
    <lineage>
        <taxon>Viruses</taxon>
        <taxon>Duplodnaviria</taxon>
        <taxon>Heunggongvirae</taxon>
        <taxon>Uroviricota</taxon>
        <taxon>Caudoviricetes</taxon>
        <taxon>Schitoviridae</taxon>
        <taxon>Varunavirus</taxon>
        <taxon>Varunavirus BUCT194</taxon>
    </lineage>
</organism>
<dbReference type="Proteomes" id="UP000828026">
    <property type="component" value="Segment"/>
</dbReference>
<sequence length="61" mass="7294">MLLVQTYIHREERFKNPYWIYGDKVWLKNTRKLKTSISSLTDFKYCIQVGDRIAIARNTGN</sequence>
<dbReference type="EMBL" id="MZ447858">
    <property type="protein sequence ID" value="UAW01205.1"/>
    <property type="molecule type" value="Genomic_DNA"/>
</dbReference>